<dbReference type="STRING" id="36818.BGK67_26725"/>
<dbReference type="EMBL" id="MEHK01000001">
    <property type="protein sequence ID" value="OEJ34453.1"/>
    <property type="molecule type" value="Genomic_DNA"/>
</dbReference>
<reference evidence="2 3" key="1">
    <citation type="submission" date="2016-08" db="EMBL/GenBank/DDBJ databases">
        <title>The complete genome of Streptomyces subrutilus 10-1-1.</title>
        <authorList>
            <person name="Chen X."/>
        </authorList>
    </citation>
    <scope>NUCLEOTIDE SEQUENCE [LARGE SCALE GENOMIC DNA]</scope>
    <source>
        <strain evidence="2 3">10-1-1</strain>
    </source>
</reference>
<proteinExistence type="predicted"/>
<sequence length="80" mass="7723">MRAVEGGAAQAGHVPVVGVGRPERGGRGVPASADGAAPRAADGAAARGGTAAVREPSATDAAAEARTARTLRREAGDIPP</sequence>
<dbReference type="Proteomes" id="UP000095705">
    <property type="component" value="Unassembled WGS sequence"/>
</dbReference>
<evidence type="ECO:0000313" key="3">
    <source>
        <dbReference type="Proteomes" id="UP000095705"/>
    </source>
</evidence>
<keyword evidence="3" id="KW-1185">Reference proteome</keyword>
<dbReference type="AlphaFoldDB" id="A0A1E5PY76"/>
<feature type="compositionally biased region" description="Low complexity" evidence="1">
    <location>
        <begin position="29"/>
        <end position="65"/>
    </location>
</feature>
<organism evidence="2 3">
    <name type="scientific">Streptomyces subrutilus</name>
    <dbReference type="NCBI Taxonomy" id="36818"/>
    <lineage>
        <taxon>Bacteria</taxon>
        <taxon>Bacillati</taxon>
        <taxon>Actinomycetota</taxon>
        <taxon>Actinomycetes</taxon>
        <taxon>Kitasatosporales</taxon>
        <taxon>Streptomycetaceae</taxon>
        <taxon>Streptomyces</taxon>
    </lineage>
</organism>
<evidence type="ECO:0000256" key="1">
    <source>
        <dbReference type="SAM" id="MobiDB-lite"/>
    </source>
</evidence>
<accession>A0A1E5PY76</accession>
<name>A0A1E5PY76_9ACTN</name>
<feature type="compositionally biased region" description="Basic and acidic residues" evidence="1">
    <location>
        <begin position="71"/>
        <end position="80"/>
    </location>
</feature>
<protein>
    <submittedName>
        <fullName evidence="2">Uncharacterized protein</fullName>
    </submittedName>
</protein>
<gene>
    <name evidence="2" type="ORF">BGK67_26725</name>
</gene>
<evidence type="ECO:0000313" key="2">
    <source>
        <dbReference type="EMBL" id="OEJ34453.1"/>
    </source>
</evidence>
<comment type="caution">
    <text evidence="2">The sequence shown here is derived from an EMBL/GenBank/DDBJ whole genome shotgun (WGS) entry which is preliminary data.</text>
</comment>
<feature type="region of interest" description="Disordered" evidence="1">
    <location>
        <begin position="1"/>
        <end position="80"/>
    </location>
</feature>